<protein>
    <submittedName>
        <fullName evidence="1">Uncharacterized protein</fullName>
    </submittedName>
</protein>
<accession>A0A250IDP6</accession>
<dbReference type="Proteomes" id="UP000217289">
    <property type="component" value="Chromosome"/>
</dbReference>
<proteinExistence type="predicted"/>
<sequence>MLNYPSEATGGGNSWSTMLVLLAPVQHPLRIRLMKVKEFLDRFNEESQRIVSDIFEYSKFILHKDRKYKTIREEHIPLRAYLVRKDISPDAEIELGGEAHDFDAMVTYGVAGAEQKEIIEVVQAVPAGEHIVRQALIQGEMSVEMRIEESKQLNAFPWPIIDAIKKKHNKMYADKRVLLVSVTGEHTLEDDEIIESWIPDIQAATMLGNFSEIYLVETARYIIFKIH</sequence>
<gene>
    <name evidence="1" type="ORF">MEBOL_002720</name>
</gene>
<dbReference type="EMBL" id="CP022163">
    <property type="protein sequence ID" value="ATB29271.1"/>
    <property type="molecule type" value="Genomic_DNA"/>
</dbReference>
<keyword evidence="2" id="KW-1185">Reference proteome</keyword>
<dbReference type="AlphaFoldDB" id="A0A250IDP6"/>
<dbReference type="KEGG" id="mbd:MEBOL_002720"/>
<evidence type="ECO:0000313" key="2">
    <source>
        <dbReference type="Proteomes" id="UP000217289"/>
    </source>
</evidence>
<name>A0A250IDP6_9BACT</name>
<evidence type="ECO:0000313" key="1">
    <source>
        <dbReference type="EMBL" id="ATB29271.1"/>
    </source>
</evidence>
<reference evidence="1 2" key="1">
    <citation type="submission" date="2017-06" db="EMBL/GenBank/DDBJ databases">
        <authorList>
            <person name="Kim H.J."/>
            <person name="Triplett B.A."/>
        </authorList>
    </citation>
    <scope>NUCLEOTIDE SEQUENCE [LARGE SCALE GENOMIC DNA]</scope>
    <source>
        <strain evidence="1 2">DSM 14713</strain>
    </source>
</reference>
<organism evidence="1 2">
    <name type="scientific">Melittangium boletus DSM 14713</name>
    <dbReference type="NCBI Taxonomy" id="1294270"/>
    <lineage>
        <taxon>Bacteria</taxon>
        <taxon>Pseudomonadati</taxon>
        <taxon>Myxococcota</taxon>
        <taxon>Myxococcia</taxon>
        <taxon>Myxococcales</taxon>
        <taxon>Cystobacterineae</taxon>
        <taxon>Archangiaceae</taxon>
        <taxon>Melittangium</taxon>
    </lineage>
</organism>